<comment type="similarity">
    <text evidence="1 4">Belongs to the UPF0677 family.</text>
</comment>
<dbReference type="InterPro" id="IPR011610">
    <property type="entry name" value="SAM_mthyl_Trfase_ML2640-like"/>
</dbReference>
<accession>A0ABZ1UUE8</accession>
<dbReference type="InterPro" id="IPR007213">
    <property type="entry name" value="Ppm1/Ppm2/Tcmp"/>
</dbReference>
<dbReference type="EMBL" id="CP136508">
    <property type="protein sequence ID" value="WUR16060.1"/>
    <property type="molecule type" value="Genomic_DNA"/>
</dbReference>
<keyword evidence="2 4" id="KW-0489">Methyltransferase</keyword>
<dbReference type="NCBIfam" id="TIGR00027">
    <property type="entry name" value="mthyl_TIGR00027"/>
    <property type="match status" value="1"/>
</dbReference>
<dbReference type="Proteomes" id="UP000321323">
    <property type="component" value="Chromosome"/>
</dbReference>
<gene>
    <name evidence="5" type="ORF">E7V67_013435</name>
</gene>
<dbReference type="InterPro" id="IPR029063">
    <property type="entry name" value="SAM-dependent_MTases_sf"/>
</dbReference>
<evidence type="ECO:0000313" key="6">
    <source>
        <dbReference type="Proteomes" id="UP000321323"/>
    </source>
</evidence>
<dbReference type="Gene3D" id="3.40.50.150">
    <property type="entry name" value="Vaccinia Virus protein VP39"/>
    <property type="match status" value="1"/>
</dbReference>
<dbReference type="GO" id="GO:0032259">
    <property type="term" value="P:methylation"/>
    <property type="evidence" value="ECO:0007669"/>
    <property type="project" value="UniProtKB-KW"/>
</dbReference>
<evidence type="ECO:0000256" key="4">
    <source>
        <dbReference type="RuleBase" id="RU362030"/>
    </source>
</evidence>
<dbReference type="SUPFAM" id="SSF53335">
    <property type="entry name" value="S-adenosyl-L-methionine-dependent methyltransferases"/>
    <property type="match status" value="1"/>
</dbReference>
<reference evidence="5 6" key="1">
    <citation type="journal article" date="2019" name="Int. J. Syst. Evol. Microbiol.">
        <title>The Draft Whole-Genome Sequence of the Antibiotic Producer Empedobacter haloabium ATCC 31962 Provides Indications for Its Taxonomic Reclassification.</title>
        <authorList>
            <person name="Miess H."/>
            <person name="Arlt P."/>
            <person name="Apel A.K."/>
            <person name="Weber T."/>
            <person name="Nieselt K."/>
            <person name="Hanssen F."/>
            <person name="Czemmel S."/>
            <person name="Nahnsen S."/>
            <person name="Gross H."/>
        </authorList>
    </citation>
    <scope>NUCLEOTIDE SEQUENCE [LARGE SCALE GENOMIC DNA]</scope>
    <source>
        <strain evidence="5 6">ATCC 31962</strain>
    </source>
</reference>
<sequence length="277" mass="30749">MTKNSTFAVAALRALHQLMDEPRIFDDPLALRILGEAGRAEVLRMQAQAADPLSKALRTALAVRSRLAEDEWAGAWQRGVRQHVLLGAGLDTWAYRQPDVGSRIFEVDLPGAQRAKRDALRVAGIEAPETVRYVTADFEQDQLDAGLAHAGFDREAPAFFSWLGVTPYLEDAAVFRTLDFVSGCAPGSAVVFDYIVEPSLLAPLERMGLEMLGAKLAEDGEPLKTFFDPVRLEERMRQRGYRTVTNIRPEQLTERYLKERADGAQAGNVTRLMHALV</sequence>
<evidence type="ECO:0000256" key="3">
    <source>
        <dbReference type="ARBA" id="ARBA00022679"/>
    </source>
</evidence>
<dbReference type="EC" id="2.1.1.-" evidence="4"/>
<proteinExistence type="inferred from homology"/>
<keyword evidence="4" id="KW-0949">S-adenosyl-L-methionine</keyword>
<name>A0ABZ1UUE8_9BURK</name>
<evidence type="ECO:0000313" key="5">
    <source>
        <dbReference type="EMBL" id="WUR16060.1"/>
    </source>
</evidence>
<organism evidence="5 6">
    <name type="scientific">[Empedobacter] haloabium</name>
    <dbReference type="NCBI Taxonomy" id="592317"/>
    <lineage>
        <taxon>Bacteria</taxon>
        <taxon>Pseudomonadati</taxon>
        <taxon>Pseudomonadota</taxon>
        <taxon>Betaproteobacteria</taxon>
        <taxon>Burkholderiales</taxon>
        <taxon>Oxalobacteraceae</taxon>
        <taxon>Telluria group</taxon>
        <taxon>Telluria group incertae sedis</taxon>
    </lineage>
</organism>
<protein>
    <recommendedName>
        <fullName evidence="4">S-adenosyl-L-methionine-dependent methyltransferase</fullName>
        <ecNumber evidence="4">2.1.1.-</ecNumber>
    </recommendedName>
</protein>
<dbReference type="GO" id="GO:0008168">
    <property type="term" value="F:methyltransferase activity"/>
    <property type="evidence" value="ECO:0007669"/>
    <property type="project" value="UniProtKB-KW"/>
</dbReference>
<evidence type="ECO:0000256" key="2">
    <source>
        <dbReference type="ARBA" id="ARBA00022603"/>
    </source>
</evidence>
<dbReference type="PANTHER" id="PTHR43619:SF2">
    <property type="entry name" value="S-ADENOSYL-L-METHIONINE-DEPENDENT METHYLTRANSFERASES SUPERFAMILY PROTEIN"/>
    <property type="match status" value="1"/>
</dbReference>
<keyword evidence="3 5" id="KW-0808">Transferase</keyword>
<dbReference type="Pfam" id="PF04072">
    <property type="entry name" value="LCM"/>
    <property type="match status" value="1"/>
</dbReference>
<dbReference type="PANTHER" id="PTHR43619">
    <property type="entry name" value="S-ADENOSYL-L-METHIONINE-DEPENDENT METHYLTRANSFERASE YKTD-RELATED"/>
    <property type="match status" value="1"/>
</dbReference>
<comment type="function">
    <text evidence="4">Exhibits S-adenosyl-L-methionine-dependent methyltransferase activity.</text>
</comment>
<evidence type="ECO:0000256" key="1">
    <source>
        <dbReference type="ARBA" id="ARBA00008138"/>
    </source>
</evidence>
<keyword evidence="6" id="KW-1185">Reference proteome</keyword>